<reference evidence="1 2" key="1">
    <citation type="journal article" date="2016" name="Sci. Rep.">
        <title>Metabolic traits of an uncultured archaeal lineage -MSBL1- from brine pools of the Red Sea.</title>
        <authorList>
            <person name="Mwirichia R."/>
            <person name="Alam I."/>
            <person name="Rashid M."/>
            <person name="Vinu M."/>
            <person name="Ba-Alawi W."/>
            <person name="Anthony Kamau A."/>
            <person name="Kamanda Ngugi D."/>
            <person name="Goker M."/>
            <person name="Klenk H.P."/>
            <person name="Bajic V."/>
            <person name="Stingl U."/>
        </authorList>
    </citation>
    <scope>NUCLEOTIDE SEQUENCE [LARGE SCALE GENOMIC DNA]</scope>
    <source>
        <strain evidence="1">SCGC-AAA385M02</strain>
    </source>
</reference>
<evidence type="ECO:0000313" key="1">
    <source>
        <dbReference type="EMBL" id="KXB08787.1"/>
    </source>
</evidence>
<organism evidence="1 2">
    <name type="scientific">candidate division MSBL1 archaeon SCGC-AAA385M02</name>
    <dbReference type="NCBI Taxonomy" id="1698287"/>
    <lineage>
        <taxon>Archaea</taxon>
        <taxon>Methanobacteriati</taxon>
        <taxon>Methanobacteriota</taxon>
        <taxon>candidate division MSBL1</taxon>
    </lineage>
</organism>
<proteinExistence type="predicted"/>
<protein>
    <submittedName>
        <fullName evidence="1">Uncharacterized protein</fullName>
    </submittedName>
</protein>
<keyword evidence="2" id="KW-1185">Reference proteome</keyword>
<dbReference type="EMBL" id="LHYL01000005">
    <property type="protein sequence ID" value="KXB08787.1"/>
    <property type="molecule type" value="Genomic_DNA"/>
</dbReference>
<evidence type="ECO:0000313" key="2">
    <source>
        <dbReference type="Proteomes" id="UP000070248"/>
    </source>
</evidence>
<gene>
    <name evidence="1" type="ORF">AKJ59_00495</name>
</gene>
<comment type="caution">
    <text evidence="1">The sequence shown here is derived from an EMBL/GenBank/DDBJ whole genome shotgun (WGS) entry which is preliminary data.</text>
</comment>
<dbReference type="AlphaFoldDB" id="A0A133VQU6"/>
<name>A0A133VQU6_9EURY</name>
<sequence length="92" mass="10215">MEIDIDCTRVFRLKHHEKGHGVCVGFSNENPPEIPDYDKVHLCILDKENMEKKNCNIKKIASVTESEAVGLGVAIIHAAGFSAAEMEFEEDA</sequence>
<dbReference type="Proteomes" id="UP000070248">
    <property type="component" value="Unassembled WGS sequence"/>
</dbReference>
<accession>A0A133VQU6</accession>